<dbReference type="Pfam" id="PF00062">
    <property type="entry name" value="Lys"/>
    <property type="match status" value="1"/>
</dbReference>
<evidence type="ECO:0000256" key="3">
    <source>
        <dbReference type="ARBA" id="ARBA00012732"/>
    </source>
</evidence>
<dbReference type="GO" id="GO:0031640">
    <property type="term" value="P:killing of cells of another organism"/>
    <property type="evidence" value="ECO:0007669"/>
    <property type="project" value="UniProtKB-KW"/>
</dbReference>
<dbReference type="OrthoDB" id="17373at2759"/>
<reference evidence="10" key="1">
    <citation type="submission" date="2020-08" db="EMBL/GenBank/DDBJ databases">
        <title>Genome sequencing and assembly of the red palm weevil Rhynchophorus ferrugineus.</title>
        <authorList>
            <person name="Dias G.B."/>
            <person name="Bergman C.M."/>
            <person name="Manee M."/>
        </authorList>
    </citation>
    <scope>NUCLEOTIDE SEQUENCE</scope>
    <source>
        <strain evidence="10">AA-2017</strain>
        <tissue evidence="10">Whole larva</tissue>
    </source>
</reference>
<name>A0A834HV28_RHYFE</name>
<evidence type="ECO:0000259" key="9">
    <source>
        <dbReference type="PROSITE" id="PS00128"/>
    </source>
</evidence>
<keyword evidence="6" id="KW-0326">Glycosidase</keyword>
<dbReference type="Proteomes" id="UP000625711">
    <property type="component" value="Unassembled WGS sequence"/>
</dbReference>
<keyword evidence="4" id="KW-0929">Antimicrobial</keyword>
<evidence type="ECO:0000313" key="11">
    <source>
        <dbReference type="Proteomes" id="UP000625711"/>
    </source>
</evidence>
<proteinExistence type="inferred from homology"/>
<comment type="caution">
    <text evidence="10">The sequence shown here is derived from an EMBL/GenBank/DDBJ whole genome shotgun (WGS) entry which is preliminary data.</text>
</comment>
<comment type="catalytic activity">
    <reaction evidence="1">
        <text>Hydrolysis of (1-&gt;4)-beta-linkages between N-acetylmuramic acid and N-acetyl-D-glucosamine residues in a peptidoglycan and between N-acetyl-D-glucosamine residues in chitodextrins.</text>
        <dbReference type="EC" id="3.2.1.17"/>
    </reaction>
</comment>
<dbReference type="InterPro" id="IPR001916">
    <property type="entry name" value="Glyco_hydro_22"/>
</dbReference>
<dbReference type="EMBL" id="JAACXV010014523">
    <property type="protein sequence ID" value="KAF7266661.1"/>
    <property type="molecule type" value="Genomic_DNA"/>
</dbReference>
<evidence type="ECO:0000256" key="1">
    <source>
        <dbReference type="ARBA" id="ARBA00000632"/>
    </source>
</evidence>
<dbReference type="SUPFAM" id="SSF53955">
    <property type="entry name" value="Lysozyme-like"/>
    <property type="match status" value="1"/>
</dbReference>
<dbReference type="FunFam" id="1.10.530.10:FF:000001">
    <property type="entry name" value="Lysozyme C"/>
    <property type="match status" value="1"/>
</dbReference>
<sequence>MFSYKVVLILSIVFAIFLVSEAKVYSPCEFAQAMKNQGVNDDLGTWTCIASHESNFNTQAINYDTGDYGILQISHLYWCSDSDTPGKECGITCQSLLGDDITEDIICAKKVFSETVAISGNGFTAWTTYSSCGGDQSSWIKECNL</sequence>
<feature type="domain" description="Glycosyl hydrolases family 22 (GH22)" evidence="9">
    <location>
        <begin position="89"/>
        <end position="107"/>
    </location>
</feature>
<evidence type="ECO:0000256" key="7">
    <source>
        <dbReference type="RuleBase" id="RU004440"/>
    </source>
</evidence>
<dbReference type="GO" id="GO:0003796">
    <property type="term" value="F:lysozyme activity"/>
    <property type="evidence" value="ECO:0007669"/>
    <property type="project" value="UniProtKB-EC"/>
</dbReference>
<dbReference type="CDD" id="cd16899">
    <property type="entry name" value="LYZ_C_invert"/>
    <property type="match status" value="1"/>
</dbReference>
<dbReference type="InterPro" id="IPR023346">
    <property type="entry name" value="Lysozyme-like_dom_sf"/>
</dbReference>
<dbReference type="PANTHER" id="PTHR11407:SF63">
    <property type="entry name" value="LYSOZYME C"/>
    <property type="match status" value="1"/>
</dbReference>
<dbReference type="PANTHER" id="PTHR11407">
    <property type="entry name" value="LYSOZYME C"/>
    <property type="match status" value="1"/>
</dbReference>
<dbReference type="PROSITE" id="PS51348">
    <property type="entry name" value="GLYCOSYL_HYDROL_F22_2"/>
    <property type="match status" value="1"/>
</dbReference>
<protein>
    <recommendedName>
        <fullName evidence="3">lysozyme</fullName>
        <ecNumber evidence="3">3.2.1.17</ecNumber>
    </recommendedName>
</protein>
<evidence type="ECO:0000256" key="6">
    <source>
        <dbReference type="ARBA" id="ARBA00023295"/>
    </source>
</evidence>
<evidence type="ECO:0000256" key="4">
    <source>
        <dbReference type="ARBA" id="ARBA00022638"/>
    </source>
</evidence>
<keyword evidence="6" id="KW-0378">Hydrolase</keyword>
<dbReference type="InterPro" id="IPR019799">
    <property type="entry name" value="Glyco_hydro_22_CS"/>
</dbReference>
<evidence type="ECO:0000256" key="8">
    <source>
        <dbReference type="SAM" id="SignalP"/>
    </source>
</evidence>
<dbReference type="Gene3D" id="1.10.530.10">
    <property type="match status" value="1"/>
</dbReference>
<keyword evidence="8" id="KW-0732">Signal</keyword>
<dbReference type="GO" id="GO:0042742">
    <property type="term" value="P:defense response to bacterium"/>
    <property type="evidence" value="ECO:0007669"/>
    <property type="project" value="UniProtKB-KW"/>
</dbReference>
<keyword evidence="11" id="KW-1185">Reference proteome</keyword>
<evidence type="ECO:0000313" key="10">
    <source>
        <dbReference type="EMBL" id="KAF7266661.1"/>
    </source>
</evidence>
<gene>
    <name evidence="10" type="ORF">GWI33_020039</name>
</gene>
<dbReference type="SMART" id="SM00263">
    <property type="entry name" value="LYZ1"/>
    <property type="match status" value="1"/>
</dbReference>
<keyword evidence="5" id="KW-1015">Disulfide bond</keyword>
<accession>A0A834HV28</accession>
<organism evidence="10 11">
    <name type="scientific">Rhynchophorus ferrugineus</name>
    <name type="common">Red palm weevil</name>
    <name type="synonym">Curculio ferrugineus</name>
    <dbReference type="NCBI Taxonomy" id="354439"/>
    <lineage>
        <taxon>Eukaryota</taxon>
        <taxon>Metazoa</taxon>
        <taxon>Ecdysozoa</taxon>
        <taxon>Arthropoda</taxon>
        <taxon>Hexapoda</taxon>
        <taxon>Insecta</taxon>
        <taxon>Pterygota</taxon>
        <taxon>Neoptera</taxon>
        <taxon>Endopterygota</taxon>
        <taxon>Coleoptera</taxon>
        <taxon>Polyphaga</taxon>
        <taxon>Cucujiformia</taxon>
        <taxon>Curculionidae</taxon>
        <taxon>Dryophthorinae</taxon>
        <taxon>Rhynchophorus</taxon>
    </lineage>
</organism>
<dbReference type="PRINTS" id="PR00135">
    <property type="entry name" value="LYZLACT"/>
</dbReference>
<evidence type="ECO:0000256" key="5">
    <source>
        <dbReference type="ARBA" id="ARBA00023157"/>
    </source>
</evidence>
<comment type="similarity">
    <text evidence="2 7">Belongs to the glycosyl hydrolase 22 family.</text>
</comment>
<dbReference type="AlphaFoldDB" id="A0A834HV28"/>
<evidence type="ECO:0000256" key="2">
    <source>
        <dbReference type="ARBA" id="ARBA00010859"/>
    </source>
</evidence>
<dbReference type="EC" id="3.2.1.17" evidence="3"/>
<feature type="chain" id="PRO_5032935692" description="lysozyme" evidence="8">
    <location>
        <begin position="23"/>
        <end position="145"/>
    </location>
</feature>
<keyword evidence="4" id="KW-0081">Bacteriolytic enzyme</keyword>
<feature type="signal peptide" evidence="8">
    <location>
        <begin position="1"/>
        <end position="22"/>
    </location>
</feature>
<dbReference type="PROSITE" id="PS00128">
    <property type="entry name" value="GLYCOSYL_HYDROL_F22_1"/>
    <property type="match status" value="1"/>
</dbReference>